<keyword evidence="3" id="KW-1185">Reference proteome</keyword>
<keyword evidence="1" id="KW-0732">Signal</keyword>
<protein>
    <submittedName>
        <fullName evidence="2">Uncharacterized protein</fullName>
    </submittedName>
</protein>
<dbReference type="Proteomes" id="UP001174934">
    <property type="component" value="Unassembled WGS sequence"/>
</dbReference>
<proteinExistence type="predicted"/>
<feature type="signal peptide" evidence="1">
    <location>
        <begin position="1"/>
        <end position="20"/>
    </location>
</feature>
<gene>
    <name evidence="2" type="ORF">B0T17DRAFT_617570</name>
</gene>
<name>A0AA39X1Y3_9PEZI</name>
<evidence type="ECO:0000256" key="1">
    <source>
        <dbReference type="SAM" id="SignalP"/>
    </source>
</evidence>
<accession>A0AA39X1Y3</accession>
<reference evidence="2" key="1">
    <citation type="submission" date="2023-06" db="EMBL/GenBank/DDBJ databases">
        <title>Genome-scale phylogeny and comparative genomics of the fungal order Sordariales.</title>
        <authorList>
            <consortium name="Lawrence Berkeley National Laboratory"/>
            <person name="Hensen N."/>
            <person name="Bonometti L."/>
            <person name="Westerberg I."/>
            <person name="Brannstrom I.O."/>
            <person name="Guillou S."/>
            <person name="Cros-Aarteil S."/>
            <person name="Calhoun S."/>
            <person name="Haridas S."/>
            <person name="Kuo A."/>
            <person name="Mondo S."/>
            <person name="Pangilinan J."/>
            <person name="Riley R."/>
            <person name="LaButti K."/>
            <person name="Andreopoulos B."/>
            <person name="Lipzen A."/>
            <person name="Chen C."/>
            <person name="Yanf M."/>
            <person name="Daum C."/>
            <person name="Ng V."/>
            <person name="Clum A."/>
            <person name="Steindorff A."/>
            <person name="Ohm R."/>
            <person name="Martin F."/>
            <person name="Silar P."/>
            <person name="Natvig D."/>
            <person name="Lalanne C."/>
            <person name="Gautier V."/>
            <person name="Ament-velasquez S.L."/>
            <person name="Kruys A."/>
            <person name="Hutchinson M.I."/>
            <person name="Powell A.J."/>
            <person name="Barry K."/>
            <person name="Miller A.N."/>
            <person name="Grigoriev I.V."/>
            <person name="Debuchy R."/>
            <person name="Gladieux P."/>
            <person name="Thoren M.H."/>
            <person name="Johannesson H."/>
        </authorList>
    </citation>
    <scope>NUCLEOTIDE SEQUENCE</scope>
    <source>
        <strain evidence="2">SMH3391-2</strain>
    </source>
</reference>
<dbReference type="AlphaFoldDB" id="A0AA39X1Y3"/>
<organism evidence="2 3">
    <name type="scientific">Bombardia bombarda</name>
    <dbReference type="NCBI Taxonomy" id="252184"/>
    <lineage>
        <taxon>Eukaryota</taxon>
        <taxon>Fungi</taxon>
        <taxon>Dikarya</taxon>
        <taxon>Ascomycota</taxon>
        <taxon>Pezizomycotina</taxon>
        <taxon>Sordariomycetes</taxon>
        <taxon>Sordariomycetidae</taxon>
        <taxon>Sordariales</taxon>
        <taxon>Lasiosphaeriaceae</taxon>
        <taxon>Bombardia</taxon>
    </lineage>
</organism>
<evidence type="ECO:0000313" key="3">
    <source>
        <dbReference type="Proteomes" id="UP001174934"/>
    </source>
</evidence>
<feature type="chain" id="PRO_5041415618" evidence="1">
    <location>
        <begin position="21"/>
        <end position="143"/>
    </location>
</feature>
<evidence type="ECO:0000313" key="2">
    <source>
        <dbReference type="EMBL" id="KAK0625482.1"/>
    </source>
</evidence>
<sequence length="143" mass="15368">MKPLCLALIPGLLLVAPVLAKVPSQEVSWFEPLSNATCTGYSDGHISCQEGRVDGIPKVALDHLDATSPSDNNDKRGTEAQQVRFCDPEGEGEAMACFYYCYGRGYCNSRCNEATRSCQCTCPDETPTGKIPCSQTGCTFNGS</sequence>
<dbReference type="EMBL" id="JAULSR010000003">
    <property type="protein sequence ID" value="KAK0625482.1"/>
    <property type="molecule type" value="Genomic_DNA"/>
</dbReference>
<comment type="caution">
    <text evidence="2">The sequence shown here is derived from an EMBL/GenBank/DDBJ whole genome shotgun (WGS) entry which is preliminary data.</text>
</comment>